<dbReference type="InterPro" id="IPR009875">
    <property type="entry name" value="PilZ_domain"/>
</dbReference>
<dbReference type="EMBL" id="CP006939">
    <property type="protein sequence ID" value="AHC15777.1"/>
    <property type="molecule type" value="Genomic_DNA"/>
</dbReference>
<dbReference type="Pfam" id="PF07238">
    <property type="entry name" value="PilZ"/>
    <property type="match status" value="1"/>
</dbReference>
<dbReference type="Gene3D" id="2.40.10.220">
    <property type="entry name" value="predicted glycosyltransferase like domains"/>
    <property type="match status" value="1"/>
</dbReference>
<dbReference type="OrthoDB" id="356575at2"/>
<organism evidence="2 3">
    <name type="scientific">Salinispira pacifica</name>
    <dbReference type="NCBI Taxonomy" id="1307761"/>
    <lineage>
        <taxon>Bacteria</taxon>
        <taxon>Pseudomonadati</taxon>
        <taxon>Spirochaetota</taxon>
        <taxon>Spirochaetia</taxon>
        <taxon>Spirochaetales</taxon>
        <taxon>Spirochaetaceae</taxon>
        <taxon>Salinispira</taxon>
    </lineage>
</organism>
<evidence type="ECO:0000313" key="2">
    <source>
        <dbReference type="EMBL" id="AHC15777.1"/>
    </source>
</evidence>
<protein>
    <recommendedName>
        <fullName evidence="1">PilZ domain-containing protein</fullName>
    </recommendedName>
</protein>
<keyword evidence="3" id="KW-1185">Reference proteome</keyword>
<name>V5WIW1_9SPIO</name>
<dbReference type="HOGENOM" id="CLU_094597_0_0_12"/>
<sequence>MEQQSPSAPRDVLDAEQSRVIFVSPEDWVKEHYITILIRAEYKCIVMENPRNIGKTLELYPGSIMFFNVDKHPENGSWYDIASSLEEQLEKQRILPVFIGKQTREGIKSRVKLDISFDAFDMGKSPKQTMLLIRAIIKQWYPSSKRRYIRVSCKNHGKTSFNLRRDGDSYNGVILDISSAGMACVFDQGREPLNMQRGAILPKIQLKLNGRLVMVDGVLMGSRESDGKLIYVVIFRNHIDTGGIQKIKDYVMERLQEDFEEKLTYE</sequence>
<dbReference type="GO" id="GO:0035438">
    <property type="term" value="F:cyclic-di-GMP binding"/>
    <property type="evidence" value="ECO:0007669"/>
    <property type="project" value="InterPro"/>
</dbReference>
<feature type="domain" description="PilZ" evidence="1">
    <location>
        <begin position="145"/>
        <end position="252"/>
    </location>
</feature>
<reference evidence="2 3" key="1">
    <citation type="journal article" date="2015" name="Stand. Genomic Sci.">
        <title>Complete genome sequence and description of Salinispira pacifica gen. nov., sp. nov., a novel spirochaete isolated form a hypersaline microbial mat.</title>
        <authorList>
            <person name="Ben Hania W."/>
            <person name="Joseph M."/>
            <person name="Schumann P."/>
            <person name="Bunk B."/>
            <person name="Fiebig A."/>
            <person name="Sproer C."/>
            <person name="Klenk H.P."/>
            <person name="Fardeau M.L."/>
            <person name="Spring S."/>
        </authorList>
    </citation>
    <scope>NUCLEOTIDE SEQUENCE [LARGE SCALE GENOMIC DNA]</scope>
    <source>
        <strain evidence="2 3">L21-RPul-D2</strain>
    </source>
</reference>
<dbReference type="RefSeq" id="WP_024268681.1">
    <property type="nucleotide sequence ID" value="NC_023035.1"/>
</dbReference>
<proteinExistence type="predicted"/>
<dbReference type="KEGG" id="slr:L21SP2_2424"/>
<accession>V5WIW1</accession>
<evidence type="ECO:0000313" key="3">
    <source>
        <dbReference type="Proteomes" id="UP000018680"/>
    </source>
</evidence>
<dbReference type="STRING" id="1307761.L21SP2_2424"/>
<gene>
    <name evidence="2" type="ORF">L21SP2_2424</name>
</gene>
<evidence type="ECO:0000259" key="1">
    <source>
        <dbReference type="Pfam" id="PF07238"/>
    </source>
</evidence>
<dbReference type="AlphaFoldDB" id="V5WIW1"/>
<dbReference type="Proteomes" id="UP000018680">
    <property type="component" value="Chromosome"/>
</dbReference>